<dbReference type="EMBL" id="JBHRXI010000025">
    <property type="protein sequence ID" value="MFC3615931.1"/>
    <property type="molecule type" value="Genomic_DNA"/>
</dbReference>
<gene>
    <name evidence="1" type="ORF">ACFORG_19435</name>
</gene>
<keyword evidence="2" id="KW-1185">Reference proteome</keyword>
<accession>A0ABV7TJZ2</accession>
<evidence type="ECO:0000313" key="2">
    <source>
        <dbReference type="Proteomes" id="UP001595629"/>
    </source>
</evidence>
<reference evidence="2" key="1">
    <citation type="journal article" date="2019" name="Int. J. Syst. Evol. Microbiol.">
        <title>The Global Catalogue of Microorganisms (GCM) 10K type strain sequencing project: providing services to taxonomists for standard genome sequencing and annotation.</title>
        <authorList>
            <consortium name="The Broad Institute Genomics Platform"/>
            <consortium name="The Broad Institute Genome Sequencing Center for Infectious Disease"/>
            <person name="Wu L."/>
            <person name="Ma J."/>
        </authorList>
    </citation>
    <scope>NUCLEOTIDE SEQUENCE [LARGE SCALE GENOMIC DNA]</scope>
    <source>
        <strain evidence="2">KCTC 42911</strain>
    </source>
</reference>
<dbReference type="Proteomes" id="UP001595629">
    <property type="component" value="Unassembled WGS sequence"/>
</dbReference>
<name>A0ABV7TJZ2_9RHOB</name>
<proteinExistence type="predicted"/>
<comment type="caution">
    <text evidence="1">The sequence shown here is derived from an EMBL/GenBank/DDBJ whole genome shotgun (WGS) entry which is preliminary data.</text>
</comment>
<protein>
    <submittedName>
        <fullName evidence="1">DUF1499 domain-containing protein</fullName>
    </submittedName>
</protein>
<evidence type="ECO:0000313" key="1">
    <source>
        <dbReference type="EMBL" id="MFC3615931.1"/>
    </source>
</evidence>
<organism evidence="1 2">
    <name type="scientific">Lutimaribacter marinistellae</name>
    <dbReference type="NCBI Taxonomy" id="1820329"/>
    <lineage>
        <taxon>Bacteria</taxon>
        <taxon>Pseudomonadati</taxon>
        <taxon>Pseudomonadota</taxon>
        <taxon>Alphaproteobacteria</taxon>
        <taxon>Rhodobacterales</taxon>
        <taxon>Roseobacteraceae</taxon>
        <taxon>Lutimaribacter</taxon>
    </lineage>
</organism>
<dbReference type="Pfam" id="PF07386">
    <property type="entry name" value="DUF1499"/>
    <property type="match status" value="1"/>
</dbReference>
<sequence length="135" mass="15028">MTILYICLAVVVVMLGYVRLAPSDPTRWHVATEASQDRNFDSGAVRVVETGPQGLERFDTVARSAPRTIALAGSVSEGMVTYIQRSKWLGFPDYITAQQDGSTLRLLSRQRFGLRDLGVNARRLDDWVARMDQPG</sequence>
<dbReference type="RefSeq" id="WP_386737210.1">
    <property type="nucleotide sequence ID" value="NZ_JBHRXI010000025.1"/>
</dbReference>
<dbReference type="InterPro" id="IPR010865">
    <property type="entry name" value="DUF1499"/>
</dbReference>